<dbReference type="Proteomes" id="UP000009222">
    <property type="component" value="Chromosome"/>
</dbReference>
<protein>
    <submittedName>
        <fullName evidence="3">Putative lipoprotein</fullName>
    </submittedName>
</protein>
<organism evidence="3 4">
    <name type="scientific">Leadbettera azotonutricia (strain ATCC BAA-888 / DSM 13862 / ZAS-9)</name>
    <name type="common">Treponema azotonutricium</name>
    <dbReference type="NCBI Taxonomy" id="545695"/>
    <lineage>
        <taxon>Bacteria</taxon>
        <taxon>Pseudomonadati</taxon>
        <taxon>Spirochaetota</taxon>
        <taxon>Spirochaetia</taxon>
        <taxon>Spirochaetales</taxon>
        <taxon>Breznakiellaceae</taxon>
        <taxon>Leadbettera</taxon>
    </lineage>
</organism>
<evidence type="ECO:0000313" key="4">
    <source>
        <dbReference type="Proteomes" id="UP000009222"/>
    </source>
</evidence>
<dbReference type="RefSeq" id="WP_015710743.1">
    <property type="nucleotide sequence ID" value="NC_015577.1"/>
</dbReference>
<name>F5Y6L9_LEAAZ</name>
<evidence type="ECO:0000256" key="1">
    <source>
        <dbReference type="SAM" id="MobiDB-lite"/>
    </source>
</evidence>
<reference evidence="3 4" key="2">
    <citation type="journal article" date="2011" name="ISME J.">
        <title>RNA-seq reveals cooperative metabolic interactions between two termite-gut spirochete species in co-culture.</title>
        <authorList>
            <person name="Rosenthal A.Z."/>
            <person name="Matson E.G."/>
            <person name="Eldar A."/>
            <person name="Leadbetter J.R."/>
        </authorList>
    </citation>
    <scope>NUCLEOTIDE SEQUENCE [LARGE SCALE GENOMIC DNA]</scope>
    <source>
        <strain evidence="4">ATCC BAA-888 / DSM 13862 / ZAS-9</strain>
    </source>
</reference>
<proteinExistence type="predicted"/>
<dbReference type="HOGENOM" id="CLU_056376_0_0_12"/>
<dbReference type="EMBL" id="CP001841">
    <property type="protein sequence ID" value="AEF82070.1"/>
    <property type="molecule type" value="Genomic_DNA"/>
</dbReference>
<dbReference type="Gene3D" id="3.10.28.20">
    <property type="entry name" value="Acetamidase/Formamidase-like domains"/>
    <property type="match status" value="1"/>
</dbReference>
<keyword evidence="3" id="KW-0449">Lipoprotein</keyword>
<feature type="signal peptide" evidence="2">
    <location>
        <begin position="1"/>
        <end position="26"/>
    </location>
</feature>
<dbReference type="STRING" id="545695.TREAZ_1252"/>
<keyword evidence="4" id="KW-1185">Reference proteome</keyword>
<dbReference type="AlphaFoldDB" id="F5Y6L9"/>
<feature type="compositionally biased region" description="Low complexity" evidence="1">
    <location>
        <begin position="55"/>
        <end position="86"/>
    </location>
</feature>
<reference evidence="4" key="1">
    <citation type="submission" date="2009-12" db="EMBL/GenBank/DDBJ databases">
        <title>Complete sequence of Treponema azotonutricium strain ZAS-9.</title>
        <authorList>
            <person name="Tetu S.G."/>
            <person name="Matson E."/>
            <person name="Ren Q."/>
            <person name="Seshadri R."/>
            <person name="Elbourne L."/>
            <person name="Hassan K.A."/>
            <person name="Durkin A."/>
            <person name="Radune D."/>
            <person name="Mohamoud Y."/>
            <person name="Shay R."/>
            <person name="Jin S."/>
            <person name="Zhang X."/>
            <person name="Lucey K."/>
            <person name="Ballor N.R."/>
            <person name="Ottesen E."/>
            <person name="Rosenthal R."/>
            <person name="Allen A."/>
            <person name="Leadbetter J.R."/>
            <person name="Paulsen I.T."/>
        </authorList>
    </citation>
    <scope>NUCLEOTIDE SEQUENCE [LARGE SCALE GENOMIC DNA]</scope>
    <source>
        <strain evidence="4">ATCC BAA-888 / DSM 13862 / ZAS-9</strain>
    </source>
</reference>
<evidence type="ECO:0000313" key="3">
    <source>
        <dbReference type="EMBL" id="AEF82070.1"/>
    </source>
</evidence>
<gene>
    <name evidence="3" type="ordered locus">TREAZ_1252</name>
</gene>
<dbReference type="OrthoDB" id="358389at2"/>
<dbReference type="PROSITE" id="PS51257">
    <property type="entry name" value="PROKAR_LIPOPROTEIN"/>
    <property type="match status" value="1"/>
</dbReference>
<evidence type="ECO:0000256" key="2">
    <source>
        <dbReference type="SAM" id="SignalP"/>
    </source>
</evidence>
<keyword evidence="2" id="KW-0732">Signal</keyword>
<feature type="chain" id="PRO_5003329713" evidence="2">
    <location>
        <begin position="27"/>
        <end position="407"/>
    </location>
</feature>
<dbReference type="InParanoid" id="F5Y6L9"/>
<accession>F5Y6L9</accession>
<sequence>MPRIINFFAAAVLVLALSGCASSAKAKADSDDAAAAAMAALNAMDTGTYTDIPGSSMQQAASAPAASQPAAGSSAPAGSSAGVSSGNKPAWVDNPDSVYSKQRYVAAVGFGSDRRQAERSALANLTGVFGQAIQSEMKTVSNYSEAVKNGAIQISENTNVQNAISTSAEMDSLVGAEVAEFWFDSKSTYYAAAVMEKSKTAVLYADLIRSNEKVIDNLTNMTNGEKNTLNGYSRYLLSATIADANRVYANVLTYVGNTSGIKPGEMKKGEEYRLAAADVARSIPIAVSIAGDRSDRIKNAFSRALSSLGFRSGGTNSRYVLKGNLTMTPAEFQNQQNKFVRFNVDADLTDTAEGNAVLLPYNANGREGHLNIAEAEERAYRTAEKKIADEFGASLQAYLSTLLPGRK</sequence>
<dbReference type="eggNOG" id="ENOG50335ZB">
    <property type="taxonomic scope" value="Bacteria"/>
</dbReference>
<feature type="region of interest" description="Disordered" evidence="1">
    <location>
        <begin position="55"/>
        <end position="88"/>
    </location>
</feature>
<dbReference type="KEGG" id="taz:TREAZ_1252"/>